<feature type="transmembrane region" description="Helical" evidence="5">
    <location>
        <begin position="436"/>
        <end position="453"/>
    </location>
</feature>
<sequence>MARLIIATGTIGLLSVGIAWLVLLLFNSLLIFGESTIQTAFVFGFYTYCIVVLLLPSEHKLFYVLSMPVLTQFLHLLQKYDFPAGANSLWRLLPFLLTDLYMVSVLIRLKTEFTSVQKSLVASWIAFNFLFIIISPNLAGIITGAFTLYLVTIPLYFLYISMLSRHPAFPVNLERSLCLTFVLLALGTFGLVYFGAQYKSASNLLVTRNISDTNVTMAYFILLWPFAIRYAMRTVYSWLAAPLLVVLFTMVVVLSFSRGAVFIVLPYLLASTWSVSNWRLIVWFMMLGLLISAGFDRLIRLINPDLAYAWQLRFADFTTVGPALQRIQEVSGRAEIRQLAYELFLESPLNGHGIGSFELLGPGYREAHSMFFTILAEQGLIGILYLYGLFAALGCSLFNTAASGRSQRILPMALGVYLLFVHSVGYVFVIIPGKSLTINCIAPILLVCIYYYSKSIGNQPIATAHG</sequence>
<evidence type="ECO:0000259" key="6">
    <source>
        <dbReference type="Pfam" id="PF04932"/>
    </source>
</evidence>
<dbReference type="GO" id="GO:0016020">
    <property type="term" value="C:membrane"/>
    <property type="evidence" value="ECO:0007669"/>
    <property type="project" value="UniProtKB-SubCell"/>
</dbReference>
<dbReference type="InterPro" id="IPR051533">
    <property type="entry name" value="WaaL-like"/>
</dbReference>
<dbReference type="EMBL" id="PYAS01000005">
    <property type="protein sequence ID" value="PSL29180.1"/>
    <property type="molecule type" value="Genomic_DNA"/>
</dbReference>
<evidence type="ECO:0000256" key="4">
    <source>
        <dbReference type="ARBA" id="ARBA00023136"/>
    </source>
</evidence>
<keyword evidence="2 5" id="KW-0812">Transmembrane</keyword>
<feature type="transmembrane region" description="Helical" evidence="5">
    <location>
        <begin position="61"/>
        <end position="77"/>
    </location>
</feature>
<keyword evidence="4 5" id="KW-0472">Membrane</keyword>
<feature type="transmembrane region" description="Helical" evidence="5">
    <location>
        <begin position="408"/>
        <end position="429"/>
    </location>
</feature>
<evidence type="ECO:0000256" key="2">
    <source>
        <dbReference type="ARBA" id="ARBA00022692"/>
    </source>
</evidence>
<evidence type="ECO:0000313" key="7">
    <source>
        <dbReference type="EMBL" id="PSL29180.1"/>
    </source>
</evidence>
<comment type="caution">
    <text evidence="7">The sequence shown here is derived from an EMBL/GenBank/DDBJ whole genome shotgun (WGS) entry which is preliminary data.</text>
</comment>
<evidence type="ECO:0000256" key="3">
    <source>
        <dbReference type="ARBA" id="ARBA00022989"/>
    </source>
</evidence>
<dbReference type="GO" id="GO:0016874">
    <property type="term" value="F:ligase activity"/>
    <property type="evidence" value="ECO:0007669"/>
    <property type="project" value="UniProtKB-KW"/>
</dbReference>
<feature type="transmembrane region" description="Helical" evidence="5">
    <location>
        <begin position="176"/>
        <end position="196"/>
    </location>
</feature>
<name>A0A2P8G5C9_9BACT</name>
<dbReference type="OrthoDB" id="921851at2"/>
<organism evidence="7 8">
    <name type="scientific">Dyadobacter jiangsuensis</name>
    <dbReference type="NCBI Taxonomy" id="1591085"/>
    <lineage>
        <taxon>Bacteria</taxon>
        <taxon>Pseudomonadati</taxon>
        <taxon>Bacteroidota</taxon>
        <taxon>Cytophagia</taxon>
        <taxon>Cytophagales</taxon>
        <taxon>Spirosomataceae</taxon>
        <taxon>Dyadobacter</taxon>
    </lineage>
</organism>
<feature type="transmembrane region" description="Helical" evidence="5">
    <location>
        <begin position="37"/>
        <end position="54"/>
    </location>
</feature>
<feature type="transmembrane region" description="Helical" evidence="5">
    <location>
        <begin position="89"/>
        <end position="109"/>
    </location>
</feature>
<keyword evidence="7" id="KW-0436">Ligase</keyword>
<proteinExistence type="predicted"/>
<feature type="transmembrane region" description="Helical" evidence="5">
    <location>
        <begin position="216"/>
        <end position="232"/>
    </location>
</feature>
<protein>
    <submittedName>
        <fullName evidence="7">O-antigen ligase-like membrane protein</fullName>
    </submittedName>
</protein>
<dbReference type="Proteomes" id="UP000241964">
    <property type="component" value="Unassembled WGS sequence"/>
</dbReference>
<evidence type="ECO:0000256" key="1">
    <source>
        <dbReference type="ARBA" id="ARBA00004141"/>
    </source>
</evidence>
<keyword evidence="3 5" id="KW-1133">Transmembrane helix</keyword>
<feature type="transmembrane region" description="Helical" evidence="5">
    <location>
        <begin position="244"/>
        <end position="268"/>
    </location>
</feature>
<comment type="subcellular location">
    <subcellularLocation>
        <location evidence="1">Membrane</location>
        <topology evidence="1">Multi-pass membrane protein</topology>
    </subcellularLocation>
</comment>
<reference evidence="7 8" key="1">
    <citation type="submission" date="2018-03" db="EMBL/GenBank/DDBJ databases">
        <title>Genomic Encyclopedia of Archaeal and Bacterial Type Strains, Phase II (KMG-II): from individual species to whole genera.</title>
        <authorList>
            <person name="Goeker M."/>
        </authorList>
    </citation>
    <scope>NUCLEOTIDE SEQUENCE [LARGE SCALE GENOMIC DNA]</scope>
    <source>
        <strain evidence="7 8">DSM 29057</strain>
    </source>
</reference>
<dbReference type="Pfam" id="PF04932">
    <property type="entry name" value="Wzy_C"/>
    <property type="match status" value="1"/>
</dbReference>
<accession>A0A2P8G5C9</accession>
<keyword evidence="8" id="KW-1185">Reference proteome</keyword>
<dbReference type="RefSeq" id="WP_106595488.1">
    <property type="nucleotide sequence ID" value="NZ_PYAS01000005.1"/>
</dbReference>
<feature type="transmembrane region" description="Helical" evidence="5">
    <location>
        <begin position="280"/>
        <end position="299"/>
    </location>
</feature>
<feature type="transmembrane region" description="Helical" evidence="5">
    <location>
        <begin position="121"/>
        <end position="139"/>
    </location>
</feature>
<dbReference type="InterPro" id="IPR007016">
    <property type="entry name" value="O-antigen_ligase-rel_domated"/>
</dbReference>
<feature type="transmembrane region" description="Helical" evidence="5">
    <location>
        <begin position="12"/>
        <end position="31"/>
    </location>
</feature>
<feature type="transmembrane region" description="Helical" evidence="5">
    <location>
        <begin position="380"/>
        <end position="402"/>
    </location>
</feature>
<dbReference type="AlphaFoldDB" id="A0A2P8G5C9"/>
<dbReference type="PANTHER" id="PTHR37422">
    <property type="entry name" value="TEICHURONIC ACID BIOSYNTHESIS PROTEIN TUAE"/>
    <property type="match status" value="1"/>
</dbReference>
<feature type="transmembrane region" description="Helical" evidence="5">
    <location>
        <begin position="145"/>
        <end position="164"/>
    </location>
</feature>
<gene>
    <name evidence="7" type="ORF">CLV60_10515</name>
</gene>
<evidence type="ECO:0000256" key="5">
    <source>
        <dbReference type="SAM" id="Phobius"/>
    </source>
</evidence>
<feature type="domain" description="O-antigen ligase-related" evidence="6">
    <location>
        <begin position="243"/>
        <end position="386"/>
    </location>
</feature>
<evidence type="ECO:0000313" key="8">
    <source>
        <dbReference type="Proteomes" id="UP000241964"/>
    </source>
</evidence>
<dbReference type="PANTHER" id="PTHR37422:SF13">
    <property type="entry name" value="LIPOPOLYSACCHARIDE BIOSYNTHESIS PROTEIN PA4999-RELATED"/>
    <property type="match status" value="1"/>
</dbReference>